<gene>
    <name evidence="2" type="ORF">GCM10022289_02350</name>
</gene>
<keyword evidence="1" id="KW-1133">Transmembrane helix</keyword>
<evidence type="ECO:0008006" key="4">
    <source>
        <dbReference type="Google" id="ProtNLM"/>
    </source>
</evidence>
<keyword evidence="1" id="KW-0472">Membrane</keyword>
<comment type="caution">
    <text evidence="2">The sequence shown here is derived from an EMBL/GenBank/DDBJ whole genome shotgun (WGS) entry which is preliminary data.</text>
</comment>
<accession>A0ABP8B2H0</accession>
<keyword evidence="1" id="KW-0812">Transmembrane</keyword>
<evidence type="ECO:0000313" key="3">
    <source>
        <dbReference type="Proteomes" id="UP001501772"/>
    </source>
</evidence>
<dbReference type="PROSITE" id="PS51257">
    <property type="entry name" value="PROKAR_LIPOPROTEIN"/>
    <property type="match status" value="1"/>
</dbReference>
<organism evidence="2 3">
    <name type="scientific">Pedobacter jeongneungensis</name>
    <dbReference type="NCBI Taxonomy" id="947309"/>
    <lineage>
        <taxon>Bacteria</taxon>
        <taxon>Pseudomonadati</taxon>
        <taxon>Bacteroidota</taxon>
        <taxon>Sphingobacteriia</taxon>
        <taxon>Sphingobacteriales</taxon>
        <taxon>Sphingobacteriaceae</taxon>
        <taxon>Pedobacter</taxon>
    </lineage>
</organism>
<feature type="transmembrane region" description="Helical" evidence="1">
    <location>
        <begin position="41"/>
        <end position="61"/>
    </location>
</feature>
<keyword evidence="3" id="KW-1185">Reference proteome</keyword>
<reference evidence="3" key="1">
    <citation type="journal article" date="2019" name="Int. J. Syst. Evol. Microbiol.">
        <title>The Global Catalogue of Microorganisms (GCM) 10K type strain sequencing project: providing services to taxonomists for standard genome sequencing and annotation.</title>
        <authorList>
            <consortium name="The Broad Institute Genomics Platform"/>
            <consortium name="The Broad Institute Genome Sequencing Center for Infectious Disease"/>
            <person name="Wu L."/>
            <person name="Ma J."/>
        </authorList>
    </citation>
    <scope>NUCLEOTIDE SEQUENCE [LARGE SCALE GENOMIC DNA]</scope>
    <source>
        <strain evidence="3">JCM 17626</strain>
    </source>
</reference>
<protein>
    <recommendedName>
        <fullName evidence="4">PH (Pleckstrin Homology) domain-containing protein</fullName>
    </recommendedName>
</protein>
<feature type="transmembrane region" description="Helical" evidence="1">
    <location>
        <begin position="12"/>
        <end position="29"/>
    </location>
</feature>
<dbReference type="Proteomes" id="UP001501772">
    <property type="component" value="Unassembled WGS sequence"/>
</dbReference>
<name>A0ABP8B2H0_9SPHI</name>
<evidence type="ECO:0000313" key="2">
    <source>
        <dbReference type="EMBL" id="GAA4196505.1"/>
    </source>
</evidence>
<dbReference type="EMBL" id="BAABBY010000001">
    <property type="protein sequence ID" value="GAA4196505.1"/>
    <property type="molecule type" value="Genomic_DNA"/>
</dbReference>
<proteinExistence type="predicted"/>
<evidence type="ECO:0000256" key="1">
    <source>
        <dbReference type="SAM" id="Phobius"/>
    </source>
</evidence>
<sequence>MIRSKFTTYQIIGQFVLTAILIACVRAFYGNLHAARPVPLFSRSGLPVIFCTIVLPVYIIAQMKLNYKTTIIDTDLKTISFKMFLLPITRTYPFGYFEGYINTVVKDKYGEYKCFYLVNEGKLMYKMSGRFYSNIDQLHEGLSSLKDLGFLKLSASLSIKIAFKKRILAA</sequence>